<evidence type="ECO:0000313" key="4">
    <source>
        <dbReference type="Proteomes" id="UP000028549"/>
    </source>
</evidence>
<organism evidence="3 4">
    <name type="scientific">Metabacillus indicus</name>
    <name type="common">Bacillus indicus</name>
    <dbReference type="NCBI Taxonomy" id="246786"/>
    <lineage>
        <taxon>Bacteria</taxon>
        <taxon>Bacillati</taxon>
        <taxon>Bacillota</taxon>
        <taxon>Bacilli</taxon>
        <taxon>Bacillales</taxon>
        <taxon>Bacillaceae</taxon>
        <taxon>Metabacillus</taxon>
    </lineage>
</organism>
<dbReference type="STRING" id="246786.GS18_0209845"/>
<reference evidence="3 4" key="1">
    <citation type="journal article" date="2005" name="Int. J. Syst. Evol. Microbiol.">
        <title>Bacillus cibi sp. nov., isolated from jeotgal, a traditional Korean fermented seafood.</title>
        <authorList>
            <person name="Yoon J.H."/>
            <person name="Lee C.H."/>
            <person name="Oh T.K."/>
        </authorList>
    </citation>
    <scope>NUCLEOTIDE SEQUENCE [LARGE SCALE GENOMIC DNA]</scope>
    <source>
        <strain evidence="3 4">DSM 16189</strain>
    </source>
</reference>
<keyword evidence="2" id="KW-0472">Membrane</keyword>
<evidence type="ECO:0000256" key="2">
    <source>
        <dbReference type="SAM" id="Phobius"/>
    </source>
</evidence>
<sequence>MNQSKWNDEQITDKLQAMPDIKDRRTQQQIYTSLQQRMHKKKVQWKTPALASFAALFILLILSPFFLQNFQMSESRSEYSADKAAESGQVSEENADMKLEAKSAPEPEKKSFVARTKDNQTIVTVAYPDLQVQNTIPLSFQFDSSDSYMTLFETALTSFDPMSAGLSPSALSGTKLSYETGEERMSVDIKGNAYAASSSETENRLFTEGLEESFRWQDASQADYYTGGEKGAEIGAYGYQDKLTFKKFKKKAYFLYQESLDSPKLLAPSLLSFNKLTDALTAMKEKGTLGLKPVIEETVIIDEIKETDNGVTIEFTDASTIDDNETDTLMLEAILMTAKDFGYESVKFEGIEAGKIGEMDVTQAVPVPFSPNPVDLEE</sequence>
<protein>
    <recommendedName>
        <fullName evidence="5">GerMN domain-containing protein</fullName>
    </recommendedName>
</protein>
<dbReference type="AlphaFoldDB" id="A0A084H0I4"/>
<dbReference type="Proteomes" id="UP000028549">
    <property type="component" value="Unassembled WGS sequence"/>
</dbReference>
<feature type="compositionally biased region" description="Basic and acidic residues" evidence="1">
    <location>
        <begin position="95"/>
        <end position="110"/>
    </location>
</feature>
<dbReference type="RefSeq" id="WP_029566075.1">
    <property type="nucleotide sequence ID" value="NZ_JNVC02000004.1"/>
</dbReference>
<gene>
    <name evidence="3" type="ORF">GS18_0209845</name>
</gene>
<name>A0A084H0I4_METID</name>
<accession>A0A084H0I4</accession>
<evidence type="ECO:0000313" key="3">
    <source>
        <dbReference type="EMBL" id="KEZ53096.1"/>
    </source>
</evidence>
<keyword evidence="2" id="KW-0812">Transmembrane</keyword>
<proteinExistence type="predicted"/>
<keyword evidence="4" id="KW-1185">Reference proteome</keyword>
<keyword evidence="2" id="KW-1133">Transmembrane helix</keyword>
<feature type="transmembrane region" description="Helical" evidence="2">
    <location>
        <begin position="47"/>
        <end position="67"/>
    </location>
</feature>
<comment type="caution">
    <text evidence="3">The sequence shown here is derived from an EMBL/GenBank/DDBJ whole genome shotgun (WGS) entry which is preliminary data.</text>
</comment>
<evidence type="ECO:0000256" key="1">
    <source>
        <dbReference type="SAM" id="MobiDB-lite"/>
    </source>
</evidence>
<feature type="region of interest" description="Disordered" evidence="1">
    <location>
        <begin position="81"/>
        <end position="110"/>
    </location>
</feature>
<evidence type="ECO:0008006" key="5">
    <source>
        <dbReference type="Google" id="ProtNLM"/>
    </source>
</evidence>
<dbReference type="OrthoDB" id="2965336at2"/>
<dbReference type="EMBL" id="JNVC02000004">
    <property type="protein sequence ID" value="KEZ53096.1"/>
    <property type="molecule type" value="Genomic_DNA"/>
</dbReference>